<evidence type="ECO:0000259" key="3">
    <source>
        <dbReference type="Pfam" id="PF08190"/>
    </source>
</evidence>
<organism evidence="4">
    <name type="scientific">Polytomella parva</name>
    <dbReference type="NCBI Taxonomy" id="51329"/>
    <lineage>
        <taxon>Eukaryota</taxon>
        <taxon>Viridiplantae</taxon>
        <taxon>Chlorophyta</taxon>
        <taxon>core chlorophytes</taxon>
        <taxon>Chlorophyceae</taxon>
        <taxon>CS clade</taxon>
        <taxon>Chlamydomonadales</taxon>
        <taxon>Chlamydomonadaceae</taxon>
        <taxon>Polytomella</taxon>
    </lineage>
</organism>
<proteinExistence type="inferred from homology"/>
<reference evidence="4" key="1">
    <citation type="submission" date="2021-01" db="EMBL/GenBank/DDBJ databases">
        <authorList>
            <person name="Corre E."/>
            <person name="Pelletier E."/>
            <person name="Niang G."/>
            <person name="Scheremetjew M."/>
            <person name="Finn R."/>
            <person name="Kale V."/>
            <person name="Holt S."/>
            <person name="Cochrane G."/>
            <person name="Meng A."/>
            <person name="Brown T."/>
            <person name="Cohen L."/>
        </authorList>
    </citation>
    <scope>NUCLEOTIDE SEQUENCE</scope>
    <source>
        <strain evidence="4">SAG 63-3</strain>
    </source>
</reference>
<evidence type="ECO:0000256" key="1">
    <source>
        <dbReference type="ARBA" id="ARBA00008511"/>
    </source>
</evidence>
<accession>A0A7S0YLW2</accession>
<name>A0A7S0YLW2_9CHLO</name>
<feature type="region of interest" description="Disordered" evidence="2">
    <location>
        <begin position="356"/>
        <end position="382"/>
    </location>
</feature>
<dbReference type="PANTHER" id="PTHR22997">
    <property type="entry name" value="PIH1 DOMAIN-CONTAINING PROTEIN 1"/>
    <property type="match status" value="1"/>
</dbReference>
<dbReference type="GO" id="GO:0005737">
    <property type="term" value="C:cytoplasm"/>
    <property type="evidence" value="ECO:0007669"/>
    <property type="project" value="TreeGrafter"/>
</dbReference>
<dbReference type="InterPro" id="IPR050734">
    <property type="entry name" value="PIH1/Kintoun_subfamily"/>
</dbReference>
<gene>
    <name evidence="4" type="ORF">PPAR00522_LOCUS16341</name>
</gene>
<evidence type="ECO:0000313" key="4">
    <source>
        <dbReference type="EMBL" id="CAD8782969.1"/>
    </source>
</evidence>
<dbReference type="PANTHER" id="PTHR22997:SF11">
    <property type="entry name" value="PIH1 N-TERMINAL DOMAIN-CONTAINING PROTEIN"/>
    <property type="match status" value="1"/>
</dbReference>
<feature type="region of interest" description="Disordered" evidence="2">
    <location>
        <begin position="218"/>
        <end position="306"/>
    </location>
</feature>
<dbReference type="EMBL" id="HBFM01025249">
    <property type="protein sequence ID" value="CAD8782969.1"/>
    <property type="molecule type" value="Transcribed_RNA"/>
</dbReference>
<feature type="domain" description="PIH1 N-terminal" evidence="3">
    <location>
        <begin position="58"/>
        <end position="212"/>
    </location>
</feature>
<comment type="similarity">
    <text evidence="1">Belongs to the PIH1 family.</text>
</comment>
<feature type="compositionally biased region" description="Low complexity" evidence="2">
    <location>
        <begin position="251"/>
        <end position="269"/>
    </location>
</feature>
<protein>
    <recommendedName>
        <fullName evidence="3">PIH1 N-terminal domain-containing protein</fullName>
    </recommendedName>
</protein>
<dbReference type="Pfam" id="PF08190">
    <property type="entry name" value="PIH1"/>
    <property type="match status" value="1"/>
</dbReference>
<dbReference type="InterPro" id="IPR012981">
    <property type="entry name" value="PIH1_N"/>
</dbReference>
<sequence>MKSPEMPEGVPAPTEEQIMQMLAMLQEQGITPEELKETPDLEQLLDKVKLKKGVPLDKDIEEITPEPGFVIKTLNEDGQKVFINVCGHDRIPSPGGWSDGQIPESVRQALENAENLSPEEASVLRFPLSLGPARYDTDRKGERCRVFDTVLNKDVVKQAAVVKRLKAFLIELCLGWVAQKAKCTLDPKYKLPKMKYKGGDVAKQAIRADKKKLIEEVGDVPEEPSFALPTKKVTPEQQQQAQKLSDAMTRSANSSANYNNNNSNNSNKSKGFESESSKSSSSFSFGESKSRPTESPKLVTDVKDSKNNATSINTTAVRTNSLSLEELSYEGRPVAVIALRVVVDAATASHLMQQAEKEAEDLGGRIQSSTEHGSPASPSSLSAAIMQSDRVLSRFRIQTVKGGQEIWIRFANPNPINGKREEEIEVLKVSTNVPASLNGSGICGEEVRAELSEDCRCLIVKMPVVTVRQRLEMLRKQKPMAFRSLDLHLDDEALDLEP</sequence>
<dbReference type="AlphaFoldDB" id="A0A7S0YLW2"/>
<evidence type="ECO:0000256" key="2">
    <source>
        <dbReference type="SAM" id="MobiDB-lite"/>
    </source>
</evidence>
<feature type="compositionally biased region" description="Low complexity" evidence="2">
    <location>
        <begin position="277"/>
        <end position="287"/>
    </location>
</feature>
<feature type="compositionally biased region" description="Basic and acidic residues" evidence="2">
    <location>
        <begin position="288"/>
        <end position="306"/>
    </location>
</feature>